<dbReference type="PANTHER" id="PTHR11371:SF31">
    <property type="entry name" value="EXTRACELLULAR NUCLEASE"/>
    <property type="match status" value="1"/>
</dbReference>
<evidence type="ECO:0000256" key="1">
    <source>
        <dbReference type="ARBA" id="ARBA00022722"/>
    </source>
</evidence>
<proteinExistence type="predicted"/>
<keyword evidence="2" id="KW-0378">Hydrolase</keyword>
<reference evidence="3 4" key="1">
    <citation type="submission" date="2023-07" db="EMBL/GenBank/DDBJ databases">
        <title>Closed genome sequence of Methanimicrococcus sp. Es2.</title>
        <authorList>
            <person name="Protasov E."/>
            <person name="Platt K."/>
            <person name="Reeh H."/>
            <person name="Poehlein A."/>
            <person name="Daniel R."/>
            <person name="Brune A."/>
        </authorList>
    </citation>
    <scope>NUCLEOTIDE SEQUENCE [LARGE SCALE GENOMIC DNA]</scope>
    <source>
        <strain evidence="3 4">Es2</strain>
    </source>
</reference>
<gene>
    <name evidence="3" type="ORF">MmiEs2_08870</name>
</gene>
<sequence length="299" mass="33855">MNNRVLILLLTIILLSCGLFASGCLSGEKQQVPDNHIISGATFYIDDFDMEKASDEEVVATLAKIIRNFDVIGLQGIKDENGEAMQILIDEINNGFDENGDPYNYQFNLSEIVGRTTCCEEQYAYIYNRTVLYPSSVPRTYADDDDVFNRDPYLVAFRAYEGQGQVLFVLLTTDKNNVKEEIDALPALIEKIKTEYAGHDTITVVGNLYSDAPYYDEKSDSPLRSSEYVWIITDDMVTSTEGDYTYDRIIATANLKNYYGGNAGVFNFSEEYGLNKTETEKISTHYPVFVQYYMYPPGQ</sequence>
<dbReference type="PANTHER" id="PTHR11371">
    <property type="entry name" value="DEOXYRIBONUCLEASE"/>
    <property type="match status" value="1"/>
</dbReference>
<accession>A0AA96ZX91</accession>
<name>A0AA96ZX91_9EURY</name>
<evidence type="ECO:0000313" key="4">
    <source>
        <dbReference type="Proteomes" id="UP001302662"/>
    </source>
</evidence>
<evidence type="ECO:0000256" key="2">
    <source>
        <dbReference type="ARBA" id="ARBA00022801"/>
    </source>
</evidence>
<dbReference type="GO" id="GO:0016787">
    <property type="term" value="F:hydrolase activity"/>
    <property type="evidence" value="ECO:0007669"/>
    <property type="project" value="UniProtKB-KW"/>
</dbReference>
<organism evidence="3 4">
    <name type="scientific">Methanimicrococcus stummii</name>
    <dbReference type="NCBI Taxonomy" id="3028294"/>
    <lineage>
        <taxon>Archaea</taxon>
        <taxon>Methanobacteriati</taxon>
        <taxon>Methanobacteriota</taxon>
        <taxon>Stenosarchaea group</taxon>
        <taxon>Methanomicrobia</taxon>
        <taxon>Methanosarcinales</taxon>
        <taxon>Methanosarcinaceae</taxon>
        <taxon>Methanimicrococcus</taxon>
    </lineage>
</organism>
<dbReference type="PRINTS" id="PR00130">
    <property type="entry name" value="DNASEI"/>
</dbReference>
<dbReference type="GO" id="GO:0006308">
    <property type="term" value="P:DNA catabolic process"/>
    <property type="evidence" value="ECO:0007669"/>
    <property type="project" value="InterPro"/>
</dbReference>
<dbReference type="Proteomes" id="UP001302662">
    <property type="component" value="Chromosome"/>
</dbReference>
<dbReference type="InterPro" id="IPR036691">
    <property type="entry name" value="Endo/exonu/phosph_ase_sf"/>
</dbReference>
<dbReference type="EMBL" id="CP131062">
    <property type="protein sequence ID" value="WNY28684.1"/>
    <property type="molecule type" value="Genomic_DNA"/>
</dbReference>
<evidence type="ECO:0000313" key="3">
    <source>
        <dbReference type="EMBL" id="WNY28684.1"/>
    </source>
</evidence>
<dbReference type="Gene3D" id="3.60.10.10">
    <property type="entry name" value="Endonuclease/exonuclease/phosphatase"/>
    <property type="match status" value="1"/>
</dbReference>
<dbReference type="SUPFAM" id="SSF56219">
    <property type="entry name" value="DNase I-like"/>
    <property type="match status" value="1"/>
</dbReference>
<keyword evidence="1" id="KW-0540">Nuclease</keyword>
<protein>
    <submittedName>
        <fullName evidence="3">Uncharacterized protein</fullName>
    </submittedName>
</protein>
<dbReference type="AlphaFoldDB" id="A0AA96ZX91"/>
<dbReference type="SMART" id="SM00476">
    <property type="entry name" value="DNaseIc"/>
    <property type="match status" value="1"/>
</dbReference>
<dbReference type="KEGG" id="mees:MmiEs2_08870"/>
<dbReference type="InterPro" id="IPR016202">
    <property type="entry name" value="DNase_I"/>
</dbReference>
<dbReference type="PROSITE" id="PS51257">
    <property type="entry name" value="PROKAR_LIPOPROTEIN"/>
    <property type="match status" value="1"/>
</dbReference>
<dbReference type="GO" id="GO:0004536">
    <property type="term" value="F:DNA nuclease activity"/>
    <property type="evidence" value="ECO:0007669"/>
    <property type="project" value="InterPro"/>
</dbReference>
<keyword evidence="4" id="KW-1185">Reference proteome</keyword>